<dbReference type="KEGG" id="ang:An01g14610"/>
<accession>A0AAJ8BW69</accession>
<evidence type="ECO:0000313" key="1">
    <source>
        <dbReference type="RefSeq" id="XP_059603375.1"/>
    </source>
</evidence>
<dbReference type="AlphaFoldDB" id="A0AAJ8BW69"/>
<sequence length="56" mass="6330">MAPHSDLLRDIKHIQSCSTFLIRSGLTLTVVHDSSIAERQKSYSVACLEQLQHDHL</sequence>
<dbReference type="VEuPathDB" id="FungiDB:An01g14610"/>
<proteinExistence type="predicted"/>
<gene>
    <name evidence="1" type="ORF">An01g14610</name>
</gene>
<reference evidence="1" key="1">
    <citation type="submission" date="2025-02" db="EMBL/GenBank/DDBJ databases">
        <authorList>
            <consortium name="NCBI Genome Project"/>
        </authorList>
    </citation>
    <scope>NUCLEOTIDE SEQUENCE</scope>
</reference>
<dbReference type="RefSeq" id="XP_059603375.1">
    <property type="nucleotide sequence ID" value="XM_059745873.1"/>
</dbReference>
<reference evidence="1" key="2">
    <citation type="submission" date="2025-08" db="UniProtKB">
        <authorList>
            <consortium name="RefSeq"/>
        </authorList>
    </citation>
    <scope>IDENTIFICATION</scope>
</reference>
<protein>
    <submittedName>
        <fullName evidence="1">Uncharacterized protein</fullName>
    </submittedName>
</protein>
<organism evidence="1">
    <name type="scientific">Aspergillus niger</name>
    <dbReference type="NCBI Taxonomy" id="5061"/>
    <lineage>
        <taxon>Eukaryota</taxon>
        <taxon>Fungi</taxon>
        <taxon>Dikarya</taxon>
        <taxon>Ascomycota</taxon>
        <taxon>Pezizomycotina</taxon>
        <taxon>Eurotiomycetes</taxon>
        <taxon>Eurotiomycetidae</taxon>
        <taxon>Eurotiales</taxon>
        <taxon>Aspergillaceae</taxon>
        <taxon>Aspergillus</taxon>
        <taxon>Aspergillus subgen. Circumdati</taxon>
    </lineage>
</organism>
<dbReference type="GeneID" id="84590165"/>
<name>A0AAJ8BW69_ASPNG</name>